<gene>
    <name evidence="1" type="ORF">METZ01_LOCUS296172</name>
</gene>
<feature type="non-terminal residue" evidence="1">
    <location>
        <position position="1"/>
    </location>
</feature>
<reference evidence="1" key="1">
    <citation type="submission" date="2018-05" db="EMBL/GenBank/DDBJ databases">
        <authorList>
            <person name="Lanie J.A."/>
            <person name="Ng W.-L."/>
            <person name="Kazmierczak K.M."/>
            <person name="Andrzejewski T.M."/>
            <person name="Davidsen T.M."/>
            <person name="Wayne K.J."/>
            <person name="Tettelin H."/>
            <person name="Glass J.I."/>
            <person name="Rusch D."/>
            <person name="Podicherti R."/>
            <person name="Tsui H.-C.T."/>
            <person name="Winkler M.E."/>
        </authorList>
    </citation>
    <scope>NUCLEOTIDE SEQUENCE</scope>
</reference>
<evidence type="ECO:0000313" key="1">
    <source>
        <dbReference type="EMBL" id="SVC43318.1"/>
    </source>
</evidence>
<organism evidence="1">
    <name type="scientific">marine metagenome</name>
    <dbReference type="NCBI Taxonomy" id="408172"/>
    <lineage>
        <taxon>unclassified sequences</taxon>
        <taxon>metagenomes</taxon>
        <taxon>ecological metagenomes</taxon>
    </lineage>
</organism>
<feature type="non-terminal residue" evidence="1">
    <location>
        <position position="23"/>
    </location>
</feature>
<accession>A0A382M3Y8</accession>
<dbReference type="EMBL" id="UINC01090944">
    <property type="protein sequence ID" value="SVC43318.1"/>
    <property type="molecule type" value="Genomic_DNA"/>
</dbReference>
<dbReference type="AlphaFoldDB" id="A0A382M3Y8"/>
<protein>
    <submittedName>
        <fullName evidence="1">Uncharacterized protein</fullName>
    </submittedName>
</protein>
<name>A0A382M3Y8_9ZZZZ</name>
<proteinExistence type="predicted"/>
<sequence length="23" mass="2824">FLLFIKNLILILIKEEYQSMLQI</sequence>